<organism evidence="2 3">
    <name type="scientific">Marasmius tenuissimus</name>
    <dbReference type="NCBI Taxonomy" id="585030"/>
    <lineage>
        <taxon>Eukaryota</taxon>
        <taxon>Fungi</taxon>
        <taxon>Dikarya</taxon>
        <taxon>Basidiomycota</taxon>
        <taxon>Agaricomycotina</taxon>
        <taxon>Agaricomycetes</taxon>
        <taxon>Agaricomycetidae</taxon>
        <taxon>Agaricales</taxon>
        <taxon>Marasmiineae</taxon>
        <taxon>Marasmiaceae</taxon>
        <taxon>Marasmius</taxon>
    </lineage>
</organism>
<feature type="region of interest" description="Disordered" evidence="1">
    <location>
        <begin position="219"/>
        <end position="243"/>
    </location>
</feature>
<dbReference type="Proteomes" id="UP001437256">
    <property type="component" value="Unassembled WGS sequence"/>
</dbReference>
<protein>
    <submittedName>
        <fullName evidence="2">Uncharacterized protein</fullName>
    </submittedName>
</protein>
<evidence type="ECO:0000256" key="1">
    <source>
        <dbReference type="SAM" id="MobiDB-lite"/>
    </source>
</evidence>
<proteinExistence type="predicted"/>
<sequence length="243" mass="25960">MEGILAKTDYNANKQRKTGAEKGLEDVEGRERPNQALECTAPFTSNAAYPSFPSISDMNPSSDKTSPNIMLPTSFPTLHTGWLATSNPGTYEDGHAQLSSTYTTNSNAYSVGSNTNISITDMSKNAGWSVTSHSTSNNGLYNAPASNISSVVGYPPGSTSYMPVYLISTVESTNRDVSLTHCHNGGPPASVLPQQWVPRPFIPIIRSIAHPALGPVPATSLSNSRLRSPIGNVSDRDENEDLD</sequence>
<feature type="region of interest" description="Disordered" evidence="1">
    <location>
        <begin position="1"/>
        <end position="46"/>
    </location>
</feature>
<evidence type="ECO:0000313" key="3">
    <source>
        <dbReference type="Proteomes" id="UP001437256"/>
    </source>
</evidence>
<gene>
    <name evidence="2" type="ORF">AAF712_012006</name>
</gene>
<comment type="caution">
    <text evidence="2">The sequence shown here is derived from an EMBL/GenBank/DDBJ whole genome shotgun (WGS) entry which is preliminary data.</text>
</comment>
<accession>A0ABR2ZJL1</accession>
<keyword evidence="3" id="KW-1185">Reference proteome</keyword>
<name>A0ABR2ZJL1_9AGAR</name>
<feature type="compositionally biased region" description="Basic and acidic residues" evidence="1">
    <location>
        <begin position="18"/>
        <end position="33"/>
    </location>
</feature>
<evidence type="ECO:0000313" key="2">
    <source>
        <dbReference type="EMBL" id="KAL0061186.1"/>
    </source>
</evidence>
<reference evidence="2 3" key="1">
    <citation type="submission" date="2024-05" db="EMBL/GenBank/DDBJ databases">
        <title>A draft genome resource for the thread blight pathogen Marasmius tenuissimus strain MS-2.</title>
        <authorList>
            <person name="Yulfo-Soto G.E."/>
            <person name="Baruah I.K."/>
            <person name="Amoako-Attah I."/>
            <person name="Bukari Y."/>
            <person name="Meinhardt L.W."/>
            <person name="Bailey B.A."/>
            <person name="Cohen S.P."/>
        </authorList>
    </citation>
    <scope>NUCLEOTIDE SEQUENCE [LARGE SCALE GENOMIC DNA]</scope>
    <source>
        <strain evidence="2 3">MS-2</strain>
    </source>
</reference>
<dbReference type="EMBL" id="JBBXMP010000145">
    <property type="protein sequence ID" value="KAL0061186.1"/>
    <property type="molecule type" value="Genomic_DNA"/>
</dbReference>